<dbReference type="GO" id="GO:0016020">
    <property type="term" value="C:membrane"/>
    <property type="evidence" value="ECO:0007669"/>
    <property type="project" value="UniProtKB-SubCell"/>
</dbReference>
<dbReference type="AlphaFoldDB" id="A0A382GF53"/>
<name>A0A382GF53_9ZZZZ</name>
<evidence type="ECO:0000256" key="2">
    <source>
        <dbReference type="ARBA" id="ARBA00022692"/>
    </source>
</evidence>
<keyword evidence="2 5" id="KW-0812">Transmembrane</keyword>
<keyword evidence="4 5" id="KW-0472">Membrane</keyword>
<dbReference type="InterPro" id="IPR036640">
    <property type="entry name" value="ABC1_TM_sf"/>
</dbReference>
<feature type="non-terminal residue" evidence="7">
    <location>
        <position position="235"/>
    </location>
</feature>
<keyword evidence="3 5" id="KW-1133">Transmembrane helix</keyword>
<sequence>MIGHTFGRMSRGGSDDDMFGKLYDINVIKRISPYIWRYKKYSAIGAICTLLSAGLAVLIPYFIKIGIDDYINADIDIASQKSGLIKISLIFGLTMFAAWITNYIGQIYLARVGQYTLRDIRIDMFSHLQKLNLNYFQETKSGSIMSRLMGDTSQLQESFSIVVMTLADILSLVGICTTLLLMNFKIGISSLSVVPLLFIAVMIWQPVAKKAFITVRIAISQVLSSFSENLNGIKE</sequence>
<comment type="subcellular location">
    <subcellularLocation>
        <location evidence="1">Membrane</location>
        <topology evidence="1">Multi-pass membrane protein</topology>
    </subcellularLocation>
</comment>
<dbReference type="InterPro" id="IPR011527">
    <property type="entry name" value="ABC1_TM_dom"/>
</dbReference>
<dbReference type="GO" id="GO:0015421">
    <property type="term" value="F:ABC-type oligopeptide transporter activity"/>
    <property type="evidence" value="ECO:0007669"/>
    <property type="project" value="TreeGrafter"/>
</dbReference>
<dbReference type="InterPro" id="IPR039421">
    <property type="entry name" value="Type_1_exporter"/>
</dbReference>
<dbReference type="EMBL" id="UINC01054935">
    <property type="protein sequence ID" value="SVB73243.1"/>
    <property type="molecule type" value="Genomic_DNA"/>
</dbReference>
<feature type="transmembrane region" description="Helical" evidence="5">
    <location>
        <begin position="83"/>
        <end position="104"/>
    </location>
</feature>
<dbReference type="PANTHER" id="PTHR43394:SF1">
    <property type="entry name" value="ATP-BINDING CASSETTE SUB-FAMILY B MEMBER 10, MITOCHONDRIAL"/>
    <property type="match status" value="1"/>
</dbReference>
<evidence type="ECO:0000256" key="1">
    <source>
        <dbReference type="ARBA" id="ARBA00004141"/>
    </source>
</evidence>
<dbReference type="GO" id="GO:0005524">
    <property type="term" value="F:ATP binding"/>
    <property type="evidence" value="ECO:0007669"/>
    <property type="project" value="InterPro"/>
</dbReference>
<dbReference type="PANTHER" id="PTHR43394">
    <property type="entry name" value="ATP-DEPENDENT PERMEASE MDL1, MITOCHONDRIAL"/>
    <property type="match status" value="1"/>
</dbReference>
<proteinExistence type="predicted"/>
<evidence type="ECO:0000256" key="5">
    <source>
        <dbReference type="SAM" id="Phobius"/>
    </source>
</evidence>
<evidence type="ECO:0000256" key="4">
    <source>
        <dbReference type="ARBA" id="ARBA00023136"/>
    </source>
</evidence>
<feature type="transmembrane region" description="Helical" evidence="5">
    <location>
        <begin position="159"/>
        <end position="180"/>
    </location>
</feature>
<evidence type="ECO:0000313" key="7">
    <source>
        <dbReference type="EMBL" id="SVB73243.1"/>
    </source>
</evidence>
<feature type="transmembrane region" description="Helical" evidence="5">
    <location>
        <begin position="186"/>
        <end position="204"/>
    </location>
</feature>
<feature type="domain" description="ABC transmembrane type-1" evidence="6">
    <location>
        <begin position="43"/>
        <end position="235"/>
    </location>
</feature>
<dbReference type="Gene3D" id="1.20.1560.10">
    <property type="entry name" value="ABC transporter type 1, transmembrane domain"/>
    <property type="match status" value="1"/>
</dbReference>
<gene>
    <name evidence="7" type="ORF">METZ01_LOCUS226097</name>
</gene>
<dbReference type="PROSITE" id="PS50929">
    <property type="entry name" value="ABC_TM1F"/>
    <property type="match status" value="1"/>
</dbReference>
<organism evidence="7">
    <name type="scientific">marine metagenome</name>
    <dbReference type="NCBI Taxonomy" id="408172"/>
    <lineage>
        <taxon>unclassified sequences</taxon>
        <taxon>metagenomes</taxon>
        <taxon>ecological metagenomes</taxon>
    </lineage>
</organism>
<evidence type="ECO:0000259" key="6">
    <source>
        <dbReference type="PROSITE" id="PS50929"/>
    </source>
</evidence>
<feature type="transmembrane region" description="Helical" evidence="5">
    <location>
        <begin position="41"/>
        <end position="63"/>
    </location>
</feature>
<protein>
    <recommendedName>
        <fullName evidence="6">ABC transmembrane type-1 domain-containing protein</fullName>
    </recommendedName>
</protein>
<dbReference type="SUPFAM" id="SSF90123">
    <property type="entry name" value="ABC transporter transmembrane region"/>
    <property type="match status" value="1"/>
</dbReference>
<accession>A0A382GF53</accession>
<evidence type="ECO:0000256" key="3">
    <source>
        <dbReference type="ARBA" id="ARBA00022989"/>
    </source>
</evidence>
<dbReference type="Pfam" id="PF00664">
    <property type="entry name" value="ABC_membrane"/>
    <property type="match status" value="1"/>
</dbReference>
<reference evidence="7" key="1">
    <citation type="submission" date="2018-05" db="EMBL/GenBank/DDBJ databases">
        <authorList>
            <person name="Lanie J.A."/>
            <person name="Ng W.-L."/>
            <person name="Kazmierczak K.M."/>
            <person name="Andrzejewski T.M."/>
            <person name="Davidsen T.M."/>
            <person name="Wayne K.J."/>
            <person name="Tettelin H."/>
            <person name="Glass J.I."/>
            <person name="Rusch D."/>
            <person name="Podicherti R."/>
            <person name="Tsui H.-C.T."/>
            <person name="Winkler M.E."/>
        </authorList>
    </citation>
    <scope>NUCLEOTIDE SEQUENCE</scope>
</reference>